<dbReference type="EMBL" id="BBIO01000007">
    <property type="protein sequence ID" value="GAK45202.1"/>
    <property type="molecule type" value="Genomic_DNA"/>
</dbReference>
<dbReference type="PANTHER" id="PTHR35175:SF2">
    <property type="entry name" value="DUF1289 DOMAIN-CONTAINING PROTEIN"/>
    <property type="match status" value="1"/>
</dbReference>
<dbReference type="eggNOG" id="COG3313">
    <property type="taxonomic scope" value="Bacteria"/>
</dbReference>
<dbReference type="AlphaFoldDB" id="A0A081BAY4"/>
<organism evidence="1 2">
    <name type="scientific">Tepidicaulis marinus</name>
    <dbReference type="NCBI Taxonomy" id="1333998"/>
    <lineage>
        <taxon>Bacteria</taxon>
        <taxon>Pseudomonadati</taxon>
        <taxon>Pseudomonadota</taxon>
        <taxon>Alphaproteobacteria</taxon>
        <taxon>Hyphomicrobiales</taxon>
        <taxon>Parvibaculaceae</taxon>
        <taxon>Tepidicaulis</taxon>
    </lineage>
</organism>
<comment type="caution">
    <text evidence="1">The sequence shown here is derived from an EMBL/GenBank/DDBJ whole genome shotgun (WGS) entry which is preliminary data.</text>
</comment>
<dbReference type="PANTHER" id="PTHR35175">
    <property type="entry name" value="DUF1289 DOMAIN-CONTAINING PROTEIN"/>
    <property type="match status" value="1"/>
</dbReference>
<dbReference type="Pfam" id="PF06945">
    <property type="entry name" value="DUF1289"/>
    <property type="match status" value="1"/>
</dbReference>
<reference evidence="1 2" key="1">
    <citation type="submission" date="2014-07" db="EMBL/GenBank/DDBJ databases">
        <title>Tepidicaulis marinum gen. nov., sp. nov., a novel marine bacterium denitrifying nitrate to nitrous oxide strictly under microaerobic conditions.</title>
        <authorList>
            <person name="Takeuchi M."/>
            <person name="Yamagishi T."/>
            <person name="Kamagata Y."/>
            <person name="Oshima K."/>
            <person name="Hattori M."/>
            <person name="Katayama T."/>
            <person name="Hanada S."/>
            <person name="Tamaki H."/>
            <person name="Marumo K."/>
            <person name="Maeda H."/>
            <person name="Nedachi M."/>
            <person name="Iwasaki W."/>
            <person name="Suwa Y."/>
            <person name="Sakata S."/>
        </authorList>
    </citation>
    <scope>NUCLEOTIDE SEQUENCE [LARGE SCALE GENOMIC DNA]</scope>
    <source>
        <strain evidence="1 2">MA2</strain>
    </source>
</reference>
<dbReference type="RefSeq" id="WP_045445734.1">
    <property type="nucleotide sequence ID" value="NZ_BBIO01000007.1"/>
</dbReference>
<dbReference type="Proteomes" id="UP000028702">
    <property type="component" value="Unassembled WGS sequence"/>
</dbReference>
<gene>
    <name evidence="1" type="ORF">M2A_1701</name>
</gene>
<protein>
    <submittedName>
        <fullName evidence="1">Conserved protein</fullName>
    </submittedName>
</protein>
<dbReference type="STRING" id="1333998.M2A_1701"/>
<dbReference type="InterPro" id="IPR010710">
    <property type="entry name" value="DUF1289"/>
</dbReference>
<proteinExistence type="predicted"/>
<evidence type="ECO:0000313" key="2">
    <source>
        <dbReference type="Proteomes" id="UP000028702"/>
    </source>
</evidence>
<name>A0A081BAY4_9HYPH</name>
<keyword evidence="2" id="KW-1185">Reference proteome</keyword>
<accession>A0A081BAY4</accession>
<evidence type="ECO:0000313" key="1">
    <source>
        <dbReference type="EMBL" id="GAK45202.1"/>
    </source>
</evidence>
<sequence>MAEEIESPCIGVCAVDGRSGLCEGCGRKLKEIAGWRGYSAPERAEIMAALPERMKAAGFKIRERT</sequence>